<dbReference type="AlphaFoldDB" id="A0A6C1DRN3"/>
<dbReference type="InterPro" id="IPR024662">
    <property type="entry name" value="Trs65"/>
</dbReference>
<dbReference type="Pfam" id="PF23646">
    <property type="entry name" value="IgD2_Trs65"/>
    <property type="match status" value="1"/>
</dbReference>
<dbReference type="GO" id="GO:0005802">
    <property type="term" value="C:trans-Golgi network"/>
    <property type="evidence" value="ECO:0007669"/>
    <property type="project" value="TreeGrafter"/>
</dbReference>
<evidence type="ECO:0000256" key="1">
    <source>
        <dbReference type="SAM" id="MobiDB-lite"/>
    </source>
</evidence>
<name>A0A6C1DRN3_SACPS</name>
<dbReference type="Pfam" id="PF23645">
    <property type="entry name" value="IgD1_Trs65"/>
    <property type="match status" value="1"/>
</dbReference>
<dbReference type="InterPro" id="IPR055425">
    <property type="entry name" value="IgD1_Trs65"/>
</dbReference>
<evidence type="ECO:0000313" key="5">
    <source>
        <dbReference type="EMBL" id="QID79692.1"/>
    </source>
</evidence>
<reference evidence="5 6" key="1">
    <citation type="journal article" date="2019" name="BMC Genomics">
        <title>Chromosome level assembly and comparative genome analysis confirm lager-brewing yeasts originated from a single hybridization.</title>
        <authorList>
            <person name="Salazar A.N."/>
            <person name="Gorter de Vries A.R."/>
            <person name="van den Broek M."/>
            <person name="Brouwers N."/>
            <person name="de la Torre Cortes P."/>
            <person name="Kuijpers N.G.A."/>
            <person name="Daran J.G."/>
            <person name="Abeel T."/>
        </authorList>
    </citation>
    <scope>NUCLEOTIDE SEQUENCE [LARGE SCALE GENOMIC DNA]</scope>
    <source>
        <strain evidence="5 6">CBS 1483</strain>
    </source>
</reference>
<feature type="domain" description="Trafficking protein particle complex II-specific subunit 65 IgD1" evidence="3">
    <location>
        <begin position="2"/>
        <end position="210"/>
    </location>
</feature>
<dbReference type="PANTHER" id="PTHR28159">
    <property type="entry name" value="TRAFFICKING PROTEIN PARTICLE COMPLEX II-SPECIFIC SUBUNIT 65"/>
    <property type="match status" value="1"/>
</dbReference>
<feature type="domain" description="Trafficking protein particle complex II-specific subunit 65 IgD3" evidence="2">
    <location>
        <begin position="401"/>
        <end position="552"/>
    </location>
</feature>
<evidence type="ECO:0000259" key="3">
    <source>
        <dbReference type="Pfam" id="PF23645"/>
    </source>
</evidence>
<dbReference type="Pfam" id="PF12735">
    <property type="entry name" value="IgD3_Trs65"/>
    <property type="match status" value="1"/>
</dbReference>
<evidence type="ECO:0000259" key="2">
    <source>
        <dbReference type="Pfam" id="PF12735"/>
    </source>
</evidence>
<dbReference type="InterPro" id="IPR055426">
    <property type="entry name" value="IgD2_Trs65"/>
</dbReference>
<dbReference type="InterPro" id="IPR055420">
    <property type="entry name" value="IgD3_Trs65"/>
</dbReference>
<dbReference type="GO" id="GO:1990071">
    <property type="term" value="C:TRAPPII protein complex"/>
    <property type="evidence" value="ECO:0007669"/>
    <property type="project" value="InterPro"/>
</dbReference>
<evidence type="ECO:0000259" key="4">
    <source>
        <dbReference type="Pfam" id="PF23646"/>
    </source>
</evidence>
<gene>
    <name evidence="5" type="primary">TRS65_1</name>
    <name evidence="5" type="ORF">GRS66_001980</name>
</gene>
<feature type="domain" description="Trafficking protein particle complex II-specific subunit 65 IgD2" evidence="4">
    <location>
        <begin position="211"/>
        <end position="339"/>
    </location>
</feature>
<sequence length="560" mass="63327">MECFVPLRCDLDGSNIEQLRQSHLSRKFIIFDEQLNLWLWFQGNSQENKRSVLQNMIISINEAQVTRTSTIDDYFTQVENNENLWKLKNDCCSKILFKSNVVMNNGYNNQIKFVFEYKSVDANFNNQDSLQDPQARYTLDKYSSEEILPSFEPVYSWSSTATKSSKNTNNHLEKNSRATHRVSSKNSEVHEADVSRNPNTFTLKLQYPIFSLLNMRLRNISLKSEHCILSSLDFQTSKASEQLTKKFIYPQEHNSFLKLNFQEISYKLIDGTSQIELDPICPLKVPLTAFSYDSISATFKLVLLPKSTQPHRVKITLAYELELHPNLKLPVRTSWETEVTLKRSMPISSTSSQYSSNNNNTNHSASFNGAANNVNSGGLANLRLGGVSSSRFSLAAASTTSLVNSKLSNVKFKFINSNIKVIKGEKFTMRLQIINSSSSPLDLVVYYNNTINPIPSANNVRNSNGINNCGMNNGTIPNSPLTLENQYQLHNKYRKIAEGIILLSNDYKIPVVPPRETYFVDLRFIGIMSGYYGTLSGLKVLDLNTNELIEVGNGASVLIQ</sequence>
<dbReference type="OrthoDB" id="4048430at2759"/>
<feature type="compositionally biased region" description="Low complexity" evidence="1">
    <location>
        <begin position="160"/>
        <end position="170"/>
    </location>
</feature>
<dbReference type="GO" id="GO:0006891">
    <property type="term" value="P:intra-Golgi vesicle-mediated transport"/>
    <property type="evidence" value="ECO:0007669"/>
    <property type="project" value="InterPro"/>
</dbReference>
<proteinExistence type="predicted"/>
<keyword evidence="6" id="KW-1185">Reference proteome</keyword>
<dbReference type="PANTHER" id="PTHR28159:SF1">
    <property type="entry name" value="TRAFFICKING PROTEIN PARTICLE COMPLEX II-SPECIFIC SUBUNIT 65"/>
    <property type="match status" value="1"/>
</dbReference>
<accession>A0A6C1DRN3</accession>
<feature type="region of interest" description="Disordered" evidence="1">
    <location>
        <begin position="160"/>
        <end position="193"/>
    </location>
</feature>
<evidence type="ECO:0000313" key="6">
    <source>
        <dbReference type="Proteomes" id="UP000501346"/>
    </source>
</evidence>
<protein>
    <submittedName>
        <fullName evidence="5">Trafficking protein particle complex II-specific subunit 65</fullName>
    </submittedName>
</protein>
<organism evidence="5 6">
    <name type="scientific">Saccharomyces pastorianus</name>
    <name type="common">Lager yeast</name>
    <name type="synonym">Saccharomyces cerevisiae x Saccharomyces eubayanus</name>
    <dbReference type="NCBI Taxonomy" id="27292"/>
    <lineage>
        <taxon>Eukaryota</taxon>
        <taxon>Fungi</taxon>
        <taxon>Dikarya</taxon>
        <taxon>Ascomycota</taxon>
        <taxon>Saccharomycotina</taxon>
        <taxon>Saccharomycetes</taxon>
        <taxon>Saccharomycetales</taxon>
        <taxon>Saccharomycetaceae</taxon>
        <taxon>Saccharomyces</taxon>
    </lineage>
</organism>
<dbReference type="EMBL" id="CP048988">
    <property type="protein sequence ID" value="QID79692.1"/>
    <property type="molecule type" value="Genomic_DNA"/>
</dbReference>
<dbReference type="Proteomes" id="UP000501346">
    <property type="component" value="Chromosome ScVII"/>
</dbReference>